<accession>A0A9W9GQ88</accession>
<proteinExistence type="predicted"/>
<gene>
    <name evidence="2" type="ORF">N7515_008835</name>
</gene>
<evidence type="ECO:0000313" key="3">
    <source>
        <dbReference type="Proteomes" id="UP001149079"/>
    </source>
</evidence>
<dbReference type="EMBL" id="JAPQKL010000006">
    <property type="protein sequence ID" value="KAJ5125010.1"/>
    <property type="molecule type" value="Genomic_DNA"/>
</dbReference>
<dbReference type="Proteomes" id="UP001149079">
    <property type="component" value="Unassembled WGS sequence"/>
</dbReference>
<reference evidence="2" key="2">
    <citation type="journal article" date="2023" name="IMA Fungus">
        <title>Comparative genomic study of the Penicillium genus elucidates a diverse pangenome and 15 lateral gene transfer events.</title>
        <authorList>
            <person name="Petersen C."/>
            <person name="Sorensen T."/>
            <person name="Nielsen M.R."/>
            <person name="Sondergaard T.E."/>
            <person name="Sorensen J.L."/>
            <person name="Fitzpatrick D.A."/>
            <person name="Frisvad J.C."/>
            <person name="Nielsen K.L."/>
        </authorList>
    </citation>
    <scope>NUCLEOTIDE SEQUENCE</scope>
    <source>
        <strain evidence="2">IBT 22155</strain>
    </source>
</reference>
<feature type="region of interest" description="Disordered" evidence="1">
    <location>
        <begin position="27"/>
        <end position="92"/>
    </location>
</feature>
<feature type="compositionally biased region" description="Basic and acidic residues" evidence="1">
    <location>
        <begin position="49"/>
        <end position="67"/>
    </location>
</feature>
<dbReference type="GeneID" id="81408749"/>
<organism evidence="2 3">
    <name type="scientific">Penicillium bovifimosum</name>
    <dbReference type="NCBI Taxonomy" id="126998"/>
    <lineage>
        <taxon>Eukaryota</taxon>
        <taxon>Fungi</taxon>
        <taxon>Dikarya</taxon>
        <taxon>Ascomycota</taxon>
        <taxon>Pezizomycotina</taxon>
        <taxon>Eurotiomycetes</taxon>
        <taxon>Eurotiomycetidae</taxon>
        <taxon>Eurotiales</taxon>
        <taxon>Aspergillaceae</taxon>
        <taxon>Penicillium</taxon>
    </lineage>
</organism>
<name>A0A9W9GQ88_9EURO</name>
<comment type="caution">
    <text evidence="2">The sequence shown here is derived from an EMBL/GenBank/DDBJ whole genome shotgun (WGS) entry which is preliminary data.</text>
</comment>
<dbReference type="AlphaFoldDB" id="A0A9W9GQ88"/>
<dbReference type="RefSeq" id="XP_056519409.1">
    <property type="nucleotide sequence ID" value="XM_056669579.1"/>
</dbReference>
<reference evidence="2" key="1">
    <citation type="submission" date="2022-11" db="EMBL/GenBank/DDBJ databases">
        <authorList>
            <person name="Petersen C."/>
        </authorList>
    </citation>
    <scope>NUCLEOTIDE SEQUENCE</scope>
    <source>
        <strain evidence="2">IBT 22155</strain>
    </source>
</reference>
<protein>
    <submittedName>
        <fullName evidence="2">Uncharacterized protein</fullName>
    </submittedName>
</protein>
<keyword evidence="3" id="KW-1185">Reference proteome</keyword>
<sequence>MGCLMANVFALSHDRSRIPIGIAVLGLQEDHSPPPPAAIPATRSRLRGPRADRYSGRDDRRGGEESRGAGGGGDPLSLCRRLTPKNQKASWP</sequence>
<evidence type="ECO:0000313" key="2">
    <source>
        <dbReference type="EMBL" id="KAJ5125010.1"/>
    </source>
</evidence>
<evidence type="ECO:0000256" key="1">
    <source>
        <dbReference type="SAM" id="MobiDB-lite"/>
    </source>
</evidence>